<dbReference type="Gene3D" id="2.60.120.370">
    <property type="entry name" value="YhcH/YjgK/YiaL"/>
    <property type="match status" value="1"/>
</dbReference>
<dbReference type="Pfam" id="PF04074">
    <property type="entry name" value="DUF386"/>
    <property type="match status" value="1"/>
</dbReference>
<reference evidence="1 2" key="1">
    <citation type="submission" date="2020-01" db="EMBL/GenBank/DDBJ databases">
        <title>Whole genome and functional gene identification of agarase of Vibrio HN897.</title>
        <authorList>
            <person name="Liu Y."/>
            <person name="Zhao Z."/>
        </authorList>
    </citation>
    <scope>NUCLEOTIDE SEQUENCE [LARGE SCALE GENOMIC DNA]</scope>
    <source>
        <strain evidence="1 2">HN897</strain>
    </source>
</reference>
<proteinExistence type="predicted"/>
<gene>
    <name evidence="1" type="ORF">GT360_06810</name>
</gene>
<evidence type="ECO:0000313" key="2">
    <source>
        <dbReference type="Proteomes" id="UP000464262"/>
    </source>
</evidence>
<accession>A0A7Z2YDF3</accession>
<dbReference type="PANTHER" id="PTHR34986">
    <property type="entry name" value="EVOLVED BETA-GALACTOSIDASE SUBUNIT BETA"/>
    <property type="match status" value="1"/>
</dbReference>
<dbReference type="EMBL" id="CP047475">
    <property type="protein sequence ID" value="QIA63242.1"/>
    <property type="molecule type" value="Genomic_DNA"/>
</dbReference>
<dbReference type="Proteomes" id="UP000464262">
    <property type="component" value="Chromosome 1"/>
</dbReference>
<dbReference type="PANTHER" id="PTHR34986:SF4">
    <property type="entry name" value="EVOLVED BETA-GALACTOSIDASE SUBUNIT BETA-RELATED"/>
    <property type="match status" value="1"/>
</dbReference>
<dbReference type="InterPro" id="IPR037012">
    <property type="entry name" value="NanQ/TabA/YiaL_sf"/>
</dbReference>
<organism evidence="1 2">
    <name type="scientific">Vibrio astriarenae</name>
    <dbReference type="NCBI Taxonomy" id="1481923"/>
    <lineage>
        <taxon>Bacteria</taxon>
        <taxon>Pseudomonadati</taxon>
        <taxon>Pseudomonadota</taxon>
        <taxon>Gammaproteobacteria</taxon>
        <taxon>Vibrionales</taxon>
        <taxon>Vibrionaceae</taxon>
        <taxon>Vibrio</taxon>
    </lineage>
</organism>
<protein>
    <submittedName>
        <fullName evidence="1">DUF386 family protein</fullName>
    </submittedName>
</protein>
<sequence>MLFGNVEKLELVDYIHPTMKALIQEAWAIAHDETKQDGKHELSYPGSFVVLATAETERTEARKAEYHKEYIDVQILKAGAEKLGYSNRLSQESLELTALENDVAFLTDVEDEQFVSLGKGDFAVFYPNQVHRPLCAVDMPSEVNKAIVKIPHTLLV</sequence>
<keyword evidence="2" id="KW-1185">Reference proteome</keyword>
<dbReference type="GO" id="GO:0005829">
    <property type="term" value="C:cytosol"/>
    <property type="evidence" value="ECO:0007669"/>
    <property type="project" value="TreeGrafter"/>
</dbReference>
<dbReference type="AlphaFoldDB" id="A0A7Z2YDF3"/>
<dbReference type="SUPFAM" id="SSF51197">
    <property type="entry name" value="Clavaminate synthase-like"/>
    <property type="match status" value="1"/>
</dbReference>
<dbReference type="KEGG" id="vas:GT360_06810"/>
<dbReference type="RefSeq" id="WP_164648145.1">
    <property type="nucleotide sequence ID" value="NZ_CP047475.1"/>
</dbReference>
<dbReference type="GO" id="GO:0044010">
    <property type="term" value="P:single-species biofilm formation"/>
    <property type="evidence" value="ECO:0007669"/>
    <property type="project" value="TreeGrafter"/>
</dbReference>
<evidence type="ECO:0000313" key="1">
    <source>
        <dbReference type="EMBL" id="QIA63242.1"/>
    </source>
</evidence>
<name>A0A7Z2YDF3_9VIBR</name>
<dbReference type="NCBIfam" id="TIGR00022">
    <property type="entry name" value="YhcH/YjgK/YiaL family protein"/>
    <property type="match status" value="1"/>
</dbReference>
<dbReference type="InterPro" id="IPR004375">
    <property type="entry name" value="NanQ/TabA/YiaL"/>
</dbReference>